<dbReference type="InterPro" id="IPR003661">
    <property type="entry name" value="HisK_dim/P_dom"/>
</dbReference>
<feature type="transmembrane region" description="Helical" evidence="9">
    <location>
        <begin position="352"/>
        <end position="371"/>
    </location>
</feature>
<dbReference type="SMART" id="SM00388">
    <property type="entry name" value="HisKA"/>
    <property type="match status" value="1"/>
</dbReference>
<protein>
    <recommendedName>
        <fullName evidence="2">histidine kinase</fullName>
        <ecNumber evidence="2">2.7.13.3</ecNumber>
    </recommendedName>
</protein>
<dbReference type="Pfam" id="PF02518">
    <property type="entry name" value="HATPase_c"/>
    <property type="match status" value="1"/>
</dbReference>
<keyword evidence="9" id="KW-0812">Transmembrane</keyword>
<dbReference type="SUPFAM" id="SSF55874">
    <property type="entry name" value="ATPase domain of HSP90 chaperone/DNA topoisomerase II/histidine kinase"/>
    <property type="match status" value="1"/>
</dbReference>
<dbReference type="InterPro" id="IPR004358">
    <property type="entry name" value="Sig_transdc_His_kin-like_C"/>
</dbReference>
<dbReference type="Gene3D" id="1.10.287.130">
    <property type="match status" value="1"/>
</dbReference>
<dbReference type="Gene3D" id="3.30.565.10">
    <property type="entry name" value="Histidine kinase-like ATPase, C-terminal domain"/>
    <property type="match status" value="1"/>
</dbReference>
<keyword evidence="9" id="KW-1133">Transmembrane helix</keyword>
<feature type="chain" id="PRO_5015008273" description="histidine kinase" evidence="10">
    <location>
        <begin position="38"/>
        <end position="646"/>
    </location>
</feature>
<comment type="catalytic activity">
    <reaction evidence="1">
        <text>ATP + protein L-histidine = ADP + protein N-phospho-L-histidine.</text>
        <dbReference type="EC" id="2.7.13.3"/>
    </reaction>
</comment>
<dbReference type="SMART" id="SM00387">
    <property type="entry name" value="HATPase_c"/>
    <property type="match status" value="1"/>
</dbReference>
<evidence type="ECO:0000256" key="4">
    <source>
        <dbReference type="ARBA" id="ARBA00022679"/>
    </source>
</evidence>
<keyword evidence="6 12" id="KW-0418">Kinase</keyword>
<dbReference type="PANTHER" id="PTHR43065:SF46">
    <property type="entry name" value="C4-DICARBOXYLATE TRANSPORT SENSOR PROTEIN DCTB"/>
    <property type="match status" value="1"/>
</dbReference>
<dbReference type="GO" id="GO:0000155">
    <property type="term" value="F:phosphorelay sensor kinase activity"/>
    <property type="evidence" value="ECO:0007669"/>
    <property type="project" value="InterPro"/>
</dbReference>
<keyword evidence="13" id="KW-1185">Reference proteome</keyword>
<dbReference type="InterPro" id="IPR036890">
    <property type="entry name" value="HATPase_C_sf"/>
</dbReference>
<dbReference type="CDD" id="cd00082">
    <property type="entry name" value="HisKA"/>
    <property type="match status" value="1"/>
</dbReference>
<evidence type="ECO:0000313" key="13">
    <source>
        <dbReference type="Proteomes" id="UP000234328"/>
    </source>
</evidence>
<comment type="caution">
    <text evidence="12">The sequence shown here is derived from an EMBL/GenBank/DDBJ whole genome shotgun (WGS) entry which is preliminary data.</text>
</comment>
<dbReference type="InterPro" id="IPR036097">
    <property type="entry name" value="HisK_dim/P_sf"/>
</dbReference>
<feature type="signal peptide" evidence="10">
    <location>
        <begin position="1"/>
        <end position="37"/>
    </location>
</feature>
<dbReference type="InterPro" id="IPR005467">
    <property type="entry name" value="His_kinase_dom"/>
</dbReference>
<dbReference type="Pfam" id="PF00512">
    <property type="entry name" value="HisKA"/>
    <property type="match status" value="1"/>
</dbReference>
<dbReference type="EMBL" id="PDNV01000013">
    <property type="protein sequence ID" value="PLC52385.1"/>
    <property type="molecule type" value="Genomic_DNA"/>
</dbReference>
<keyword evidence="5" id="KW-0547">Nucleotide-binding</keyword>
<dbReference type="PANTHER" id="PTHR43065">
    <property type="entry name" value="SENSOR HISTIDINE KINASE"/>
    <property type="match status" value="1"/>
</dbReference>
<feature type="domain" description="Histidine kinase" evidence="11">
    <location>
        <begin position="419"/>
        <end position="635"/>
    </location>
</feature>
<evidence type="ECO:0000313" key="12">
    <source>
        <dbReference type="EMBL" id="PLC52385.1"/>
    </source>
</evidence>
<keyword evidence="9" id="KW-0472">Membrane</keyword>
<dbReference type="Proteomes" id="UP000234328">
    <property type="component" value="Unassembled WGS sequence"/>
</dbReference>
<keyword evidence="7" id="KW-0067">ATP-binding</keyword>
<dbReference type="Pfam" id="PF12974">
    <property type="entry name" value="Phosphonate-bd"/>
    <property type="match status" value="1"/>
</dbReference>
<dbReference type="SUPFAM" id="SSF53850">
    <property type="entry name" value="Periplasmic binding protein-like II"/>
    <property type="match status" value="1"/>
</dbReference>
<reference evidence="12 13" key="1">
    <citation type="submission" date="2017-10" db="EMBL/GenBank/DDBJ databases">
        <title>Two draft genome sequences of Pusillimonas sp. strains isolated from a nitrate- and radionuclide-contaminated groundwater in Russia.</title>
        <authorList>
            <person name="Grouzdev D.S."/>
            <person name="Tourova T.P."/>
            <person name="Goeva M.A."/>
            <person name="Babich T.L."/>
            <person name="Sokolova D.S."/>
            <person name="Abdullin R."/>
            <person name="Poltaraus A.B."/>
            <person name="Toshchakov S.V."/>
            <person name="Nazina T.N."/>
        </authorList>
    </citation>
    <scope>NUCLEOTIDE SEQUENCE [LARGE SCALE GENOMIC DNA]</scope>
    <source>
        <strain evidence="12 13">JR1/69-2-13</strain>
    </source>
</reference>
<dbReference type="SUPFAM" id="SSF47384">
    <property type="entry name" value="Homodimeric domain of signal transducing histidine kinase"/>
    <property type="match status" value="1"/>
</dbReference>
<evidence type="ECO:0000256" key="2">
    <source>
        <dbReference type="ARBA" id="ARBA00012438"/>
    </source>
</evidence>
<dbReference type="PROSITE" id="PS50109">
    <property type="entry name" value="HIS_KIN"/>
    <property type="match status" value="1"/>
</dbReference>
<dbReference type="Gene3D" id="3.40.190.10">
    <property type="entry name" value="Periplasmic binding protein-like II"/>
    <property type="match status" value="2"/>
</dbReference>
<dbReference type="PRINTS" id="PR00344">
    <property type="entry name" value="BCTRLSENSOR"/>
</dbReference>
<evidence type="ECO:0000256" key="9">
    <source>
        <dbReference type="SAM" id="Phobius"/>
    </source>
</evidence>
<evidence type="ECO:0000256" key="5">
    <source>
        <dbReference type="ARBA" id="ARBA00022741"/>
    </source>
</evidence>
<evidence type="ECO:0000256" key="1">
    <source>
        <dbReference type="ARBA" id="ARBA00000085"/>
    </source>
</evidence>
<evidence type="ECO:0000256" key="7">
    <source>
        <dbReference type="ARBA" id="ARBA00022840"/>
    </source>
</evidence>
<organism evidence="12 13">
    <name type="scientific">Pollutimonas nitritireducens</name>
    <dbReference type="NCBI Taxonomy" id="2045209"/>
    <lineage>
        <taxon>Bacteria</taxon>
        <taxon>Pseudomonadati</taxon>
        <taxon>Pseudomonadota</taxon>
        <taxon>Betaproteobacteria</taxon>
        <taxon>Burkholderiales</taxon>
        <taxon>Alcaligenaceae</taxon>
        <taxon>Pollutimonas</taxon>
    </lineage>
</organism>
<evidence type="ECO:0000259" key="11">
    <source>
        <dbReference type="PROSITE" id="PS50109"/>
    </source>
</evidence>
<proteinExistence type="predicted"/>
<accession>A0A2N4UBJ3</accession>
<evidence type="ECO:0000256" key="10">
    <source>
        <dbReference type="SAM" id="SignalP"/>
    </source>
</evidence>
<dbReference type="GO" id="GO:0005524">
    <property type="term" value="F:ATP binding"/>
    <property type="evidence" value="ECO:0007669"/>
    <property type="project" value="UniProtKB-KW"/>
</dbReference>
<dbReference type="AlphaFoldDB" id="A0A2N4UBJ3"/>
<evidence type="ECO:0000256" key="3">
    <source>
        <dbReference type="ARBA" id="ARBA00022553"/>
    </source>
</evidence>
<sequence length="646" mass="71548">MRRTSMLNITSPTGHRRLFWFLSALVATMTVTHTSLATEALAKHITGAHSAQQLPMTNATATNSAAPSMETSNAVIRVGVLAYMETEYTTREWDPIRQFLQSALPTYDIEFTYLDLDGISNAAMMRSIDFALTSPGQYVTLELAAGASRIATVERDRHSVNGLGLGSTVITRSDRHDLNSMQDLRGHVVAATTEEGFGGYQLVWRELAAIGMDPASDLGGRSFVGFPMTRVLAAVADKQADAGIVRTCMLENVPDWQTRYKVLSQQPDTGLGCLSSTRLYPDWPFATFRHTPTEVARTVAVALLQMPATADGLRFTVPADYQSVHELFRELQIGPYGYLREHGVAAMARRNWPVLALLGIVAMLWLMYTFWIEKLVHVRTRALRHALEERKLWEARMLANKEAVDHMSRFSILGELSTTLAHELNQPLAGITNYSRGLLRRLDNNQLSNEAVRLAATEITKQAQHAANVLSRIRTFARKRAAVHELRRPVDVVSDAVSLFCGMQTAFPQLHVDDRLPPEIRIRVDSQQILQVLLNLLKNSLDAMSDIPVGERSIEISLMLQEGNVSICVRDHGSGMTTAQQARLFEPFYTSKEHGLGLGLSICYDIAAAHGGTLTASTPEEGRGMVFSLSLPPARYHQGKHEKDST</sequence>
<keyword evidence="3" id="KW-0597">Phosphoprotein</keyword>
<keyword evidence="8" id="KW-0902">Two-component regulatory system</keyword>
<gene>
    <name evidence="12" type="ORF">CR155_17920</name>
</gene>
<dbReference type="InterPro" id="IPR003594">
    <property type="entry name" value="HATPase_dom"/>
</dbReference>
<keyword evidence="10" id="KW-0732">Signal</keyword>
<name>A0A2N4UBJ3_9BURK</name>
<keyword evidence="4" id="KW-0808">Transferase</keyword>
<dbReference type="EC" id="2.7.13.3" evidence="2"/>
<evidence type="ECO:0000256" key="6">
    <source>
        <dbReference type="ARBA" id="ARBA00022777"/>
    </source>
</evidence>
<evidence type="ECO:0000256" key="8">
    <source>
        <dbReference type="ARBA" id="ARBA00023012"/>
    </source>
</evidence>